<keyword evidence="6 7" id="KW-0411">Iron-sulfur</keyword>
<keyword evidence="5 7" id="KW-0408">Iron</keyword>
<dbReference type="NCBIfam" id="TIGR00322">
    <property type="entry name" value="diphth2_R"/>
    <property type="match status" value="1"/>
</dbReference>
<dbReference type="InterPro" id="IPR016435">
    <property type="entry name" value="DPH1/DPH2"/>
</dbReference>
<organism evidence="9 10">
    <name type="scientific">Rhizoclosmatium globosum</name>
    <dbReference type="NCBI Taxonomy" id="329046"/>
    <lineage>
        <taxon>Eukaryota</taxon>
        <taxon>Fungi</taxon>
        <taxon>Fungi incertae sedis</taxon>
        <taxon>Chytridiomycota</taxon>
        <taxon>Chytridiomycota incertae sedis</taxon>
        <taxon>Chytridiomycetes</taxon>
        <taxon>Chytridiales</taxon>
        <taxon>Chytriomycetaceae</taxon>
        <taxon>Rhizoclosmatium</taxon>
    </lineage>
</organism>
<dbReference type="Gene3D" id="3.40.50.11860">
    <property type="entry name" value="Diphthamide synthesis DPH1/DPH2 domain 3"/>
    <property type="match status" value="1"/>
</dbReference>
<dbReference type="PANTHER" id="PTHR10762">
    <property type="entry name" value="DIPHTHAMIDE BIOSYNTHESIS PROTEIN"/>
    <property type="match status" value="1"/>
</dbReference>
<evidence type="ECO:0000256" key="1">
    <source>
        <dbReference type="ARBA" id="ARBA00001966"/>
    </source>
</evidence>
<dbReference type="InterPro" id="IPR010014">
    <property type="entry name" value="DHP2"/>
</dbReference>
<dbReference type="UniPathway" id="UPA00559"/>
<evidence type="ECO:0000256" key="5">
    <source>
        <dbReference type="ARBA" id="ARBA00023004"/>
    </source>
</evidence>
<dbReference type="GO" id="GO:0005737">
    <property type="term" value="C:cytoplasm"/>
    <property type="evidence" value="ECO:0007669"/>
    <property type="project" value="UniProtKB-SubCell"/>
</dbReference>
<evidence type="ECO:0000256" key="4">
    <source>
        <dbReference type="ARBA" id="ARBA00022723"/>
    </source>
</evidence>
<comment type="subcellular location">
    <subcellularLocation>
        <location evidence="7">Cytoplasm</location>
    </subcellularLocation>
</comment>
<evidence type="ECO:0000256" key="2">
    <source>
        <dbReference type="ARBA" id="ARBA00005156"/>
    </source>
</evidence>
<protein>
    <recommendedName>
        <fullName evidence="7">2-(3-amino-3-carboxypropyl)histidine synthase subunit 2</fullName>
    </recommendedName>
</protein>
<keyword evidence="7" id="KW-0963">Cytoplasm</keyword>
<name>A0A1Y2CY88_9FUNG</name>
<dbReference type="OrthoDB" id="449241at2759"/>
<dbReference type="PANTHER" id="PTHR10762:SF2">
    <property type="entry name" value="2-(3-AMINO-3-CARBOXYPROPYL)HISTIDINE SYNTHASE SUBUNIT 2"/>
    <property type="match status" value="1"/>
</dbReference>
<dbReference type="GO" id="GO:0090560">
    <property type="term" value="F:2-(3-amino-3-carboxypropyl)histidine synthase activity"/>
    <property type="evidence" value="ECO:0007669"/>
    <property type="project" value="InterPro"/>
</dbReference>
<keyword evidence="10" id="KW-1185">Reference proteome</keyword>
<comment type="cofactor">
    <cofactor evidence="1">
        <name>[4Fe-4S] cluster</name>
        <dbReference type="ChEBI" id="CHEBI:49883"/>
    </cofactor>
</comment>
<sequence length="346" mass="37478">MFDAVYSHSASAISTTLNNAGFKDLIVSTIDTEVGVTAGKNVDAEASAYGRKYVVPEGRDIGEYSILYVGAESLTLTNILMTHSTLQSFSYDPALKIAREESTSVNKLLRRRYVMVQKAKDADVIGIVVGTLGVVSYLPLIEHLKRLITARGKKPYLIAVGKPSPAKLGNFMEIQVFVLVACPENTLVDSKDFMQPIVTPYELELALVANKEWTGAYETDLAKLAERIGIEAAQEEARADGGEDDDDEPHFSLVTGAYKQRKNYSAEQTSEDVDEEVVGADGVVTVRKTAGAVSKFMINSAAAEYLNQSRSWKGVEVKLGETEVELASEGRAGVASGYAEEGDQTK</sequence>
<dbReference type="NCBIfam" id="TIGR00272">
    <property type="entry name" value="DPH2"/>
    <property type="match status" value="1"/>
</dbReference>
<evidence type="ECO:0000256" key="6">
    <source>
        <dbReference type="ARBA" id="ARBA00023014"/>
    </source>
</evidence>
<accession>A0A1Y2CY88</accession>
<dbReference type="GO" id="GO:0017183">
    <property type="term" value="P:protein histidyl modification to diphthamide"/>
    <property type="evidence" value="ECO:0007669"/>
    <property type="project" value="UniProtKB-UniPathway"/>
</dbReference>
<comment type="pathway">
    <text evidence="2 7">Protein modification; peptidyl-diphthamide biosynthesis.</text>
</comment>
<feature type="region of interest" description="Disordered" evidence="8">
    <location>
        <begin position="326"/>
        <end position="346"/>
    </location>
</feature>
<dbReference type="InterPro" id="IPR042265">
    <property type="entry name" value="DPH1/DPH2_3"/>
</dbReference>
<evidence type="ECO:0000256" key="3">
    <source>
        <dbReference type="ARBA" id="ARBA00006179"/>
    </source>
</evidence>
<evidence type="ECO:0000313" key="10">
    <source>
        <dbReference type="Proteomes" id="UP000193642"/>
    </source>
</evidence>
<proteinExistence type="inferred from homology"/>
<gene>
    <name evidence="9" type="ORF">BCR33DRAFT_712209</name>
</gene>
<dbReference type="Pfam" id="PF01866">
    <property type="entry name" value="Diphthamide_syn"/>
    <property type="match status" value="1"/>
</dbReference>
<comment type="function">
    <text evidence="7">Required for the first step of diphthamide biosynthesis, a post-translational modification of histidine which occurs in elongation factor 2. DPH1 and DPH2 transfer a 3-amino-3-carboxypropyl (ACP) group from S-adenosyl-L-methionine (SAM) to a histidine residue, the reaction is assisted by a reduction system comprising DPH3 and a NADH-dependent reductase. Facilitates the reduction of the catalytic iron-sulfur cluster found in the DPH1 subunit.</text>
</comment>
<dbReference type="GO" id="GO:0046872">
    <property type="term" value="F:metal ion binding"/>
    <property type="evidence" value="ECO:0007669"/>
    <property type="project" value="UniProtKB-KW"/>
</dbReference>
<dbReference type="Proteomes" id="UP000193642">
    <property type="component" value="Unassembled WGS sequence"/>
</dbReference>
<comment type="similarity">
    <text evidence="3 7">Belongs to the DPH1/DPH2 family. DPH2 subfamily.</text>
</comment>
<dbReference type="STRING" id="329046.A0A1Y2CY88"/>
<evidence type="ECO:0000256" key="8">
    <source>
        <dbReference type="SAM" id="MobiDB-lite"/>
    </source>
</evidence>
<reference evidence="9 10" key="1">
    <citation type="submission" date="2016-07" db="EMBL/GenBank/DDBJ databases">
        <title>Pervasive Adenine N6-methylation of Active Genes in Fungi.</title>
        <authorList>
            <consortium name="DOE Joint Genome Institute"/>
            <person name="Mondo S.J."/>
            <person name="Dannebaum R.O."/>
            <person name="Kuo R.C."/>
            <person name="Labutti K."/>
            <person name="Haridas S."/>
            <person name="Kuo A."/>
            <person name="Salamov A."/>
            <person name="Ahrendt S.R."/>
            <person name="Lipzen A."/>
            <person name="Sullivan W."/>
            <person name="Andreopoulos W.B."/>
            <person name="Clum A."/>
            <person name="Lindquist E."/>
            <person name="Daum C."/>
            <person name="Ramamoorthy G.K."/>
            <person name="Gryganskyi A."/>
            <person name="Culley D."/>
            <person name="Magnuson J.K."/>
            <person name="James T.Y."/>
            <person name="O'Malley M.A."/>
            <person name="Stajich J.E."/>
            <person name="Spatafora J.W."/>
            <person name="Visel A."/>
            <person name="Grigoriev I.V."/>
        </authorList>
    </citation>
    <scope>NUCLEOTIDE SEQUENCE [LARGE SCALE GENOMIC DNA]</scope>
    <source>
        <strain evidence="9 10">JEL800</strain>
    </source>
</reference>
<keyword evidence="4 7" id="KW-0479">Metal-binding</keyword>
<evidence type="ECO:0000256" key="7">
    <source>
        <dbReference type="RuleBase" id="RU364133"/>
    </source>
</evidence>
<dbReference type="AlphaFoldDB" id="A0A1Y2CY88"/>
<evidence type="ECO:0000313" key="9">
    <source>
        <dbReference type="EMBL" id="ORY52001.1"/>
    </source>
</evidence>
<dbReference type="FunFam" id="3.40.50.11860:FF:000001">
    <property type="entry name" value="2-(3-amino-3-carboxypropyl)histidine synthase subunit 2"/>
    <property type="match status" value="1"/>
</dbReference>
<dbReference type="GO" id="GO:0051536">
    <property type="term" value="F:iron-sulfur cluster binding"/>
    <property type="evidence" value="ECO:0007669"/>
    <property type="project" value="UniProtKB-KW"/>
</dbReference>
<comment type="caution">
    <text evidence="9">The sequence shown here is derived from an EMBL/GenBank/DDBJ whole genome shotgun (WGS) entry which is preliminary data.</text>
</comment>
<dbReference type="SFLD" id="SFLDS00032">
    <property type="entry name" value="Radical_SAM_3-amino-3-carboxyp"/>
    <property type="match status" value="1"/>
</dbReference>
<dbReference type="EMBL" id="MCGO01000004">
    <property type="protein sequence ID" value="ORY52001.1"/>
    <property type="molecule type" value="Genomic_DNA"/>
</dbReference>